<dbReference type="Pfam" id="PF00582">
    <property type="entry name" value="Usp"/>
    <property type="match status" value="1"/>
</dbReference>
<reference evidence="3" key="1">
    <citation type="journal article" date="2015" name="Nature">
        <title>Complex archaea that bridge the gap between prokaryotes and eukaryotes.</title>
        <authorList>
            <person name="Spang A."/>
            <person name="Saw J.H."/>
            <person name="Jorgensen S.L."/>
            <person name="Zaremba-Niedzwiedzka K."/>
            <person name="Martijn J."/>
            <person name="Lind A.E."/>
            <person name="van Eijk R."/>
            <person name="Schleper C."/>
            <person name="Guy L."/>
            <person name="Ettema T.J."/>
        </authorList>
    </citation>
    <scope>NUCLEOTIDE SEQUENCE</scope>
</reference>
<dbReference type="Gene3D" id="3.40.50.620">
    <property type="entry name" value="HUPs"/>
    <property type="match status" value="1"/>
</dbReference>
<name>A0A0F9VI74_9ZZZZ</name>
<evidence type="ECO:0000313" key="3">
    <source>
        <dbReference type="EMBL" id="KKN73226.1"/>
    </source>
</evidence>
<feature type="domain" description="UspA" evidence="2">
    <location>
        <begin position="1"/>
        <end position="142"/>
    </location>
</feature>
<organism evidence="3">
    <name type="scientific">marine sediment metagenome</name>
    <dbReference type="NCBI Taxonomy" id="412755"/>
    <lineage>
        <taxon>unclassified sequences</taxon>
        <taxon>metagenomes</taxon>
        <taxon>ecological metagenomes</taxon>
    </lineage>
</organism>
<dbReference type="EMBL" id="LAZR01000348">
    <property type="protein sequence ID" value="KKN73226.1"/>
    <property type="molecule type" value="Genomic_DNA"/>
</dbReference>
<dbReference type="AlphaFoldDB" id="A0A0F9VI74"/>
<dbReference type="InterPro" id="IPR014729">
    <property type="entry name" value="Rossmann-like_a/b/a_fold"/>
</dbReference>
<dbReference type="PANTHER" id="PTHR46268:SF6">
    <property type="entry name" value="UNIVERSAL STRESS PROTEIN UP12"/>
    <property type="match status" value="1"/>
</dbReference>
<dbReference type="InterPro" id="IPR006015">
    <property type="entry name" value="Universal_stress_UspA"/>
</dbReference>
<evidence type="ECO:0000256" key="1">
    <source>
        <dbReference type="ARBA" id="ARBA00008791"/>
    </source>
</evidence>
<gene>
    <name evidence="3" type="ORF">LCGC14_0403040</name>
</gene>
<proteinExistence type="inferred from homology"/>
<sequence length="142" mass="14812">MMKNVLCAIDGSRASQRAVDFAVGMAANFGAAVRFITVTAVTQASAAKSPFWDTRLFDAGETLIAREQTHAMEAAAAKGVANASCATVNGRDVATAIVAYAQEHGFDHIVMGTSGHSVLERLLTGSVVDDVLNQPHPPVTVV</sequence>
<accession>A0A0F9VI74</accession>
<dbReference type="SUPFAM" id="SSF52402">
    <property type="entry name" value="Adenine nucleotide alpha hydrolases-like"/>
    <property type="match status" value="1"/>
</dbReference>
<dbReference type="PANTHER" id="PTHR46268">
    <property type="entry name" value="STRESS RESPONSE PROTEIN NHAX"/>
    <property type="match status" value="1"/>
</dbReference>
<comment type="caution">
    <text evidence="3">The sequence shown here is derived from an EMBL/GenBank/DDBJ whole genome shotgun (WGS) entry which is preliminary data.</text>
</comment>
<dbReference type="PRINTS" id="PR01438">
    <property type="entry name" value="UNVRSLSTRESS"/>
</dbReference>
<comment type="similarity">
    <text evidence="1">Belongs to the universal stress protein A family.</text>
</comment>
<protein>
    <recommendedName>
        <fullName evidence="2">UspA domain-containing protein</fullName>
    </recommendedName>
</protein>
<dbReference type="CDD" id="cd00293">
    <property type="entry name" value="USP-like"/>
    <property type="match status" value="1"/>
</dbReference>
<dbReference type="InterPro" id="IPR006016">
    <property type="entry name" value="UspA"/>
</dbReference>
<evidence type="ECO:0000259" key="2">
    <source>
        <dbReference type="Pfam" id="PF00582"/>
    </source>
</evidence>